<dbReference type="GO" id="GO:0008237">
    <property type="term" value="F:metallopeptidase activity"/>
    <property type="evidence" value="ECO:0007669"/>
    <property type="project" value="UniProtKB-KW"/>
</dbReference>
<dbReference type="Pfam" id="PF02127">
    <property type="entry name" value="Peptidase_M18"/>
    <property type="match status" value="1"/>
</dbReference>
<accession>A0AAU9DA14</accession>
<dbReference type="GO" id="GO:0006508">
    <property type="term" value="P:proteolysis"/>
    <property type="evidence" value="ECO:0007669"/>
    <property type="project" value="UniProtKB-KW"/>
</dbReference>
<evidence type="ECO:0000256" key="5">
    <source>
        <dbReference type="ARBA" id="ARBA00022723"/>
    </source>
</evidence>
<evidence type="ECO:0000313" key="11">
    <source>
        <dbReference type="EMBL" id="BDU51483.1"/>
    </source>
</evidence>
<dbReference type="EC" id="3.4.11.-" evidence="10"/>
<evidence type="ECO:0000256" key="3">
    <source>
        <dbReference type="ARBA" id="ARBA00022438"/>
    </source>
</evidence>
<keyword evidence="3 9" id="KW-0031">Aminopeptidase</keyword>
<keyword evidence="8 9" id="KW-0482">Metalloprotease</keyword>
<dbReference type="SUPFAM" id="SSF101821">
    <property type="entry name" value="Aminopeptidase/glucanase lid domain"/>
    <property type="match status" value="1"/>
</dbReference>
<evidence type="ECO:0000313" key="12">
    <source>
        <dbReference type="Proteomes" id="UP001321582"/>
    </source>
</evidence>
<evidence type="ECO:0000256" key="9">
    <source>
        <dbReference type="RuleBase" id="RU004386"/>
    </source>
</evidence>
<dbReference type="PRINTS" id="PR00932">
    <property type="entry name" value="AMINO1PTASE"/>
</dbReference>
<dbReference type="InterPro" id="IPR023358">
    <property type="entry name" value="Peptidase_M18_dom2"/>
</dbReference>
<dbReference type="GO" id="GO:0008270">
    <property type="term" value="F:zinc ion binding"/>
    <property type="evidence" value="ECO:0007669"/>
    <property type="project" value="InterPro"/>
</dbReference>
<dbReference type="KEGG" id="haby:HLVA_20520"/>
<dbReference type="NCBIfam" id="NF002600">
    <property type="entry name" value="PRK02256.1"/>
    <property type="match status" value="1"/>
</dbReference>
<sequence>MRLKKENGWKNMAEEKKKEIFEFSNGYKKFLNDSKTEREFVRNGIKVAEENGFVNAENVEKLKAGDKIYYVNREKNLVLVIVGEEEVEKGVNFVVSHIDSPRLDLKQNPLFEDTEFALLRTHYYGGVKKYQWVSIPLALHGTVILEDGKKVDLAIGEDDNDPIFTIPDILPHLSKNAQDDRKAREVIKGEELQLVVGSIPTSIEDKEVKDKVKQAILEKLNSDYGMKEEDFISAEFEVVPAFKAKDLGFDRSMIAGYGHDDRICGYTSLKAILEIEKTPKHTAVCYLADKEEIGSTGSTGLESRYLEFFMSDIMYKLKDNYNDYFLRKCLWNSYALSSDVNGGINPIFKSVHEEQNASKLGYGIVMTKYTGHGGKGASNDADAEYVGMLRKMLNDAGIKWQTGMLGKIDEGGGGTVAKYLAHFGIHTIDAGPALLAMHSPYEVASKFDLFETYRTYKVFYER</sequence>
<evidence type="ECO:0000256" key="4">
    <source>
        <dbReference type="ARBA" id="ARBA00022670"/>
    </source>
</evidence>
<protein>
    <recommendedName>
        <fullName evidence="10">M18 family aminopeptidase</fullName>
        <ecNumber evidence="10">3.4.11.-</ecNumber>
    </recommendedName>
</protein>
<evidence type="ECO:0000256" key="8">
    <source>
        <dbReference type="ARBA" id="ARBA00023049"/>
    </source>
</evidence>
<dbReference type="Gene3D" id="2.30.250.10">
    <property type="entry name" value="Aminopeptidase i, Domain 2"/>
    <property type="match status" value="1"/>
</dbReference>
<keyword evidence="5 9" id="KW-0479">Metal-binding</keyword>
<proteinExistence type="inferred from homology"/>
<evidence type="ECO:0000256" key="7">
    <source>
        <dbReference type="ARBA" id="ARBA00022833"/>
    </source>
</evidence>
<dbReference type="AlphaFoldDB" id="A0AAU9DA14"/>
<evidence type="ECO:0000256" key="2">
    <source>
        <dbReference type="ARBA" id="ARBA00008290"/>
    </source>
</evidence>
<keyword evidence="4 9" id="KW-0645">Protease</keyword>
<dbReference type="FunFam" id="2.30.250.10:FF:000006">
    <property type="entry name" value="Probable M18 family aminopeptidase 1"/>
    <property type="match status" value="1"/>
</dbReference>
<dbReference type="InterPro" id="IPR001948">
    <property type="entry name" value="Peptidase_M18"/>
</dbReference>
<dbReference type="EMBL" id="AP027059">
    <property type="protein sequence ID" value="BDU51483.1"/>
    <property type="molecule type" value="Genomic_DNA"/>
</dbReference>
<name>A0AAU9DA14_9FUSO</name>
<dbReference type="RefSeq" id="WP_307904373.1">
    <property type="nucleotide sequence ID" value="NZ_AP027059.1"/>
</dbReference>
<dbReference type="PANTHER" id="PTHR28570:SF2">
    <property type="entry name" value="M18 FAMILY AMINOPEPTIDASE 1-RELATED"/>
    <property type="match status" value="1"/>
</dbReference>
<comment type="similarity">
    <text evidence="2 9">Belongs to the peptidase M18 family.</text>
</comment>
<comment type="cofactor">
    <cofactor evidence="1 10">
        <name>Zn(2+)</name>
        <dbReference type="ChEBI" id="CHEBI:29105"/>
    </cofactor>
</comment>
<reference evidence="11 12" key="1">
    <citation type="submission" date="2022-11" db="EMBL/GenBank/DDBJ databases">
        <title>Haliovirga abyssi gen. nov., sp. nov., a mesophilic fermentative bacterium isolated from the Iheya North hydrothermal field and the proposal of Haliovirgaceae fam. nov.</title>
        <authorList>
            <person name="Miyazaki U."/>
            <person name="Tame A."/>
            <person name="Miyazaki J."/>
            <person name="Takai K."/>
            <person name="Sawayama S."/>
            <person name="Kitajima M."/>
            <person name="Okamoto A."/>
            <person name="Nakagawa S."/>
        </authorList>
    </citation>
    <scope>NUCLEOTIDE SEQUENCE [LARGE SCALE GENOMIC DNA]</scope>
    <source>
        <strain evidence="11 12">IC12</strain>
    </source>
</reference>
<dbReference type="Gene3D" id="3.40.630.10">
    <property type="entry name" value="Zn peptidases"/>
    <property type="match status" value="1"/>
</dbReference>
<dbReference type="Proteomes" id="UP001321582">
    <property type="component" value="Chromosome"/>
</dbReference>
<gene>
    <name evidence="11" type="primary">apeA</name>
    <name evidence="11" type="ORF">HLVA_20520</name>
</gene>
<dbReference type="SUPFAM" id="SSF53187">
    <property type="entry name" value="Zn-dependent exopeptidases"/>
    <property type="match status" value="1"/>
</dbReference>
<organism evidence="11 12">
    <name type="scientific">Haliovirga abyssi</name>
    <dbReference type="NCBI Taxonomy" id="2996794"/>
    <lineage>
        <taxon>Bacteria</taxon>
        <taxon>Fusobacteriati</taxon>
        <taxon>Fusobacteriota</taxon>
        <taxon>Fusobacteriia</taxon>
        <taxon>Fusobacteriales</taxon>
        <taxon>Haliovirgaceae</taxon>
        <taxon>Haliovirga</taxon>
    </lineage>
</organism>
<keyword evidence="7 9" id="KW-0862">Zinc</keyword>
<evidence type="ECO:0000256" key="6">
    <source>
        <dbReference type="ARBA" id="ARBA00022801"/>
    </source>
</evidence>
<dbReference type="GO" id="GO:0005737">
    <property type="term" value="C:cytoplasm"/>
    <property type="evidence" value="ECO:0007669"/>
    <property type="project" value="UniProtKB-ARBA"/>
</dbReference>
<evidence type="ECO:0000256" key="10">
    <source>
        <dbReference type="RuleBase" id="RU004387"/>
    </source>
</evidence>
<evidence type="ECO:0000256" key="1">
    <source>
        <dbReference type="ARBA" id="ARBA00001947"/>
    </source>
</evidence>
<keyword evidence="6 9" id="KW-0378">Hydrolase</keyword>
<dbReference type="GO" id="GO:0004177">
    <property type="term" value="F:aminopeptidase activity"/>
    <property type="evidence" value="ECO:0007669"/>
    <property type="project" value="UniProtKB-KW"/>
</dbReference>
<dbReference type="PANTHER" id="PTHR28570">
    <property type="entry name" value="ASPARTYL AMINOPEPTIDASE"/>
    <property type="match status" value="1"/>
</dbReference>
<keyword evidence="12" id="KW-1185">Reference proteome</keyword>